<dbReference type="InParanoid" id="A0BHU3"/>
<dbReference type="RefSeq" id="XP_001425508.1">
    <property type="nucleotide sequence ID" value="XM_001425471.1"/>
</dbReference>
<dbReference type="GeneID" id="5011287"/>
<protein>
    <submittedName>
        <fullName evidence="2">Uncharacterized protein</fullName>
    </submittedName>
</protein>
<dbReference type="EMBL" id="CT867996">
    <property type="protein sequence ID" value="CAK58110.1"/>
    <property type="molecule type" value="Genomic_DNA"/>
</dbReference>
<evidence type="ECO:0000313" key="2">
    <source>
        <dbReference type="EMBL" id="CAK58110.1"/>
    </source>
</evidence>
<reference evidence="2 3" key="1">
    <citation type="journal article" date="2006" name="Nature">
        <title>Global trends of whole-genome duplications revealed by the ciliate Paramecium tetraurelia.</title>
        <authorList>
            <consortium name="Genoscope"/>
            <person name="Aury J.-M."/>
            <person name="Jaillon O."/>
            <person name="Duret L."/>
            <person name="Noel B."/>
            <person name="Jubin C."/>
            <person name="Porcel B.M."/>
            <person name="Segurens B."/>
            <person name="Daubin V."/>
            <person name="Anthouard V."/>
            <person name="Aiach N."/>
            <person name="Arnaiz O."/>
            <person name="Billaut A."/>
            <person name="Beisson J."/>
            <person name="Blanc I."/>
            <person name="Bouhouche K."/>
            <person name="Camara F."/>
            <person name="Duharcourt S."/>
            <person name="Guigo R."/>
            <person name="Gogendeau D."/>
            <person name="Katinka M."/>
            <person name="Keller A.-M."/>
            <person name="Kissmehl R."/>
            <person name="Klotz C."/>
            <person name="Koll F."/>
            <person name="Le Moue A."/>
            <person name="Lepere C."/>
            <person name="Malinsky S."/>
            <person name="Nowacki M."/>
            <person name="Nowak J.K."/>
            <person name="Plattner H."/>
            <person name="Poulain J."/>
            <person name="Ruiz F."/>
            <person name="Serrano V."/>
            <person name="Zagulski M."/>
            <person name="Dessen P."/>
            <person name="Betermier M."/>
            <person name="Weissenbach J."/>
            <person name="Scarpelli C."/>
            <person name="Schachter V."/>
            <person name="Sperling L."/>
            <person name="Meyer E."/>
            <person name="Cohen J."/>
            <person name="Wincker P."/>
        </authorList>
    </citation>
    <scope>NUCLEOTIDE SEQUENCE [LARGE SCALE GENOMIC DNA]</scope>
    <source>
        <strain evidence="2 3">Stock d4-2</strain>
    </source>
</reference>
<feature type="coiled-coil region" evidence="1">
    <location>
        <begin position="94"/>
        <end position="121"/>
    </location>
</feature>
<evidence type="ECO:0000313" key="3">
    <source>
        <dbReference type="Proteomes" id="UP000000600"/>
    </source>
</evidence>
<dbReference type="OrthoDB" id="320105at2759"/>
<dbReference type="PANTHER" id="PTHR19920:SF0">
    <property type="entry name" value="CYTOSOLIC IRON-SULFUR PROTEIN ASSEMBLY PROTEIN CIAO1-RELATED"/>
    <property type="match status" value="1"/>
</dbReference>
<dbReference type="KEGG" id="ptm:GSPATT00029146001"/>
<dbReference type="InterPro" id="IPR015943">
    <property type="entry name" value="WD40/YVTN_repeat-like_dom_sf"/>
</dbReference>
<organism evidence="2 3">
    <name type="scientific">Paramecium tetraurelia</name>
    <dbReference type="NCBI Taxonomy" id="5888"/>
    <lineage>
        <taxon>Eukaryota</taxon>
        <taxon>Sar</taxon>
        <taxon>Alveolata</taxon>
        <taxon>Ciliophora</taxon>
        <taxon>Intramacronucleata</taxon>
        <taxon>Oligohymenophorea</taxon>
        <taxon>Peniculida</taxon>
        <taxon>Parameciidae</taxon>
        <taxon>Paramecium</taxon>
    </lineage>
</organism>
<dbReference type="HOGENOM" id="CLU_487891_0_0_1"/>
<dbReference type="GO" id="GO:0097361">
    <property type="term" value="C:cytosolic [4Fe-4S] assembly targeting complex"/>
    <property type="evidence" value="ECO:0000318"/>
    <property type="project" value="GO_Central"/>
</dbReference>
<dbReference type="InterPro" id="IPR036322">
    <property type="entry name" value="WD40_repeat_dom_sf"/>
</dbReference>
<dbReference type="OMA" id="SHWNITI"/>
<name>A0BHU3_PARTE</name>
<keyword evidence="1" id="KW-0175">Coiled coil</keyword>
<dbReference type="PANTHER" id="PTHR19920">
    <property type="entry name" value="WD40 PROTEIN CIAO1"/>
    <property type="match status" value="1"/>
</dbReference>
<dbReference type="Gene3D" id="2.130.10.10">
    <property type="entry name" value="YVTN repeat-like/Quinoprotein amine dehydrogenase"/>
    <property type="match status" value="1"/>
</dbReference>
<dbReference type="STRING" id="5888.A0BHU3"/>
<keyword evidence="3" id="KW-1185">Reference proteome</keyword>
<accession>A0BHU3</accession>
<gene>
    <name evidence="2" type="ORF">GSPATT00029146001</name>
</gene>
<proteinExistence type="predicted"/>
<dbReference type="Proteomes" id="UP000000600">
    <property type="component" value="Unassembled WGS sequence"/>
</dbReference>
<dbReference type="SUPFAM" id="SSF50978">
    <property type="entry name" value="WD40 repeat-like"/>
    <property type="match status" value="1"/>
</dbReference>
<dbReference type="GO" id="GO:0016226">
    <property type="term" value="P:iron-sulfur cluster assembly"/>
    <property type="evidence" value="ECO:0000318"/>
    <property type="project" value="GO_Central"/>
</dbReference>
<sequence length="559" mass="65748">MFTVKSKENFQDYSCKFKHNQPVSLISLQANLLPNQRLYCKECIDQIEQDLKPIQGVLKIIEKPLKQRLKEYENELIPQLQQLTRISGTIYQLRKTIIQELDDFENRVNNFINRLKDIGKEMANYSFFDCLNSLIKNSGELDFEPIDLKKINEKWCSETISSLIKFEYYEEKNKIQIILNQLIGKKVMLVRQEDTKNKPEHTFQQLPRTIIGNKKPFSYEFKTKFQLNEKVKCYSLAINHDNSLFAIGQDDGIKIMEIQFYLQKQKQNVNQLAILREKGTQRVQNLVFFKKKTTMLNSLISTSEDQLITIWSKYTNFFNKTNWNPIFRVKYEYEIVRKAATSQIQFLQLNFAENEFFFSRSYSIYFYQFAKQSWTSEQQIQISSECITGLSINPVGNQLIVSSHWNITIYELINSIWILKQKIQIIGTGVCYINNFTFSFYQKQSQAVSLYSFDSNIKQYIKTSEIIYKGTIKKEEVSYYQIGIFVAFKNLLLSINGSAINILKFSFSSDFQNYECNLAQSIELRDGNLNGSISDNGEILIIYDPSLNEIQIREFQEQY</sequence>
<dbReference type="AlphaFoldDB" id="A0BHU3"/>
<evidence type="ECO:0000256" key="1">
    <source>
        <dbReference type="SAM" id="Coils"/>
    </source>
</evidence>